<dbReference type="AlphaFoldDB" id="A0A9P4NDS3"/>
<protein>
    <submittedName>
        <fullName evidence="2">Uncharacterized protein</fullName>
    </submittedName>
</protein>
<reference evidence="2" key="1">
    <citation type="journal article" date="2020" name="Stud. Mycol.">
        <title>101 Dothideomycetes genomes: a test case for predicting lifestyles and emergence of pathogens.</title>
        <authorList>
            <person name="Haridas S."/>
            <person name="Albert R."/>
            <person name="Binder M."/>
            <person name="Bloem J."/>
            <person name="Labutti K."/>
            <person name="Salamov A."/>
            <person name="Andreopoulos B."/>
            <person name="Baker S."/>
            <person name="Barry K."/>
            <person name="Bills G."/>
            <person name="Bluhm B."/>
            <person name="Cannon C."/>
            <person name="Castanera R."/>
            <person name="Culley D."/>
            <person name="Daum C."/>
            <person name="Ezra D."/>
            <person name="Gonzalez J."/>
            <person name="Henrissat B."/>
            <person name="Kuo A."/>
            <person name="Liang C."/>
            <person name="Lipzen A."/>
            <person name="Lutzoni F."/>
            <person name="Magnuson J."/>
            <person name="Mondo S."/>
            <person name="Nolan M."/>
            <person name="Ohm R."/>
            <person name="Pangilinan J."/>
            <person name="Park H.-J."/>
            <person name="Ramirez L."/>
            <person name="Alfaro M."/>
            <person name="Sun H."/>
            <person name="Tritt A."/>
            <person name="Yoshinaga Y."/>
            <person name="Zwiers L.-H."/>
            <person name="Turgeon B."/>
            <person name="Goodwin S."/>
            <person name="Spatafora J."/>
            <person name="Crous P."/>
            <person name="Grigoriev I."/>
        </authorList>
    </citation>
    <scope>NUCLEOTIDE SEQUENCE</scope>
    <source>
        <strain evidence="2">CBS 130266</strain>
    </source>
</reference>
<evidence type="ECO:0000256" key="1">
    <source>
        <dbReference type="SAM" id="MobiDB-lite"/>
    </source>
</evidence>
<proteinExistence type="predicted"/>
<organism evidence="2 3">
    <name type="scientific">Tothia fuscella</name>
    <dbReference type="NCBI Taxonomy" id="1048955"/>
    <lineage>
        <taxon>Eukaryota</taxon>
        <taxon>Fungi</taxon>
        <taxon>Dikarya</taxon>
        <taxon>Ascomycota</taxon>
        <taxon>Pezizomycotina</taxon>
        <taxon>Dothideomycetes</taxon>
        <taxon>Pleosporomycetidae</taxon>
        <taxon>Venturiales</taxon>
        <taxon>Cylindrosympodiaceae</taxon>
        <taxon>Tothia</taxon>
    </lineage>
</organism>
<feature type="compositionally biased region" description="Basic and acidic residues" evidence="1">
    <location>
        <begin position="7"/>
        <end position="20"/>
    </location>
</feature>
<feature type="region of interest" description="Disordered" evidence="1">
    <location>
        <begin position="1"/>
        <end position="97"/>
    </location>
</feature>
<feature type="compositionally biased region" description="Polar residues" evidence="1">
    <location>
        <begin position="437"/>
        <end position="454"/>
    </location>
</feature>
<dbReference type="Proteomes" id="UP000800235">
    <property type="component" value="Unassembled WGS sequence"/>
</dbReference>
<keyword evidence="3" id="KW-1185">Reference proteome</keyword>
<feature type="region of interest" description="Disordered" evidence="1">
    <location>
        <begin position="415"/>
        <end position="458"/>
    </location>
</feature>
<evidence type="ECO:0000313" key="2">
    <source>
        <dbReference type="EMBL" id="KAF2415377.1"/>
    </source>
</evidence>
<comment type="caution">
    <text evidence="2">The sequence shown here is derived from an EMBL/GenBank/DDBJ whole genome shotgun (WGS) entry which is preliminary data.</text>
</comment>
<feature type="compositionally biased region" description="Pro residues" evidence="1">
    <location>
        <begin position="74"/>
        <end position="89"/>
    </location>
</feature>
<feature type="compositionally biased region" description="Basic and acidic residues" evidence="1">
    <location>
        <begin position="50"/>
        <end position="66"/>
    </location>
</feature>
<gene>
    <name evidence="2" type="ORF">EJ08DRAFT_703920</name>
</gene>
<name>A0A9P4NDS3_9PEZI</name>
<accession>A0A9P4NDS3</accession>
<dbReference type="EMBL" id="MU007223">
    <property type="protein sequence ID" value="KAF2415377.1"/>
    <property type="molecule type" value="Genomic_DNA"/>
</dbReference>
<evidence type="ECO:0000313" key="3">
    <source>
        <dbReference type="Proteomes" id="UP000800235"/>
    </source>
</evidence>
<sequence length="506" mass="57467">MATTGNDEQRRKDTLGHESLHMQPSPRFYVDSPTCFKIEDEVNDRIGTGRCHDAHLMVPESREDKSNPASDTFTPPPTLPPSSPGPPASREPGPEVEPHIDAHIHEARASMSCPRCEPLVQVHKHLSQERQRIFMTRTRLEVERKNLKQLRIMSRDKQTKSLSCLDGAMNRGLHKDDQFSLQELNRDAQDSFRDLCRHEDHCIELENTLSRLEYETNKREQECYQNDFYAASGTSSSKGSKHSAKSHATSSRTIENLPPILKEYYNKFGDAKVFQERIQNFNFDHQRTLRTRTKNASAGKRVKPAEQVFWKSYFRERKQHIQAYLEAKADAQRLRKLCAELNYQIEPEDDIDFADRVPEVDATKKDLQELSHDVSSGPPRPLELLLFGDMDAQGNVQDWLKDTLKSTVAIGPSSMQAVRGGSEGGGDAQAELAPDASQAQTEPQRELSSNSPTFPTVPATLRLSKRSSRVARFYGETLTRRYSEPELTRIVLSEDEDQSGAYRNVT</sequence>
<feature type="region of interest" description="Disordered" evidence="1">
    <location>
        <begin position="233"/>
        <end position="252"/>
    </location>
</feature>